<dbReference type="PANTHER" id="PTHR30143">
    <property type="entry name" value="ACID HYDRATASE"/>
    <property type="match status" value="1"/>
</dbReference>
<proteinExistence type="predicted"/>
<dbReference type="Proteomes" id="UP000264589">
    <property type="component" value="Unassembled WGS sequence"/>
</dbReference>
<evidence type="ECO:0000313" key="2">
    <source>
        <dbReference type="Proteomes" id="UP000264589"/>
    </source>
</evidence>
<protein>
    <submittedName>
        <fullName evidence="1">2-keto-4-pentenoate hydratase</fullName>
    </submittedName>
</protein>
<dbReference type="GO" id="GO:0008684">
    <property type="term" value="F:2-oxopent-4-enoate hydratase activity"/>
    <property type="evidence" value="ECO:0007669"/>
    <property type="project" value="TreeGrafter"/>
</dbReference>
<dbReference type="InterPro" id="IPR050772">
    <property type="entry name" value="Hydratase-Decarb/MhpD_sf"/>
</dbReference>
<dbReference type="EMBL" id="QUQO01000001">
    <property type="protein sequence ID" value="RFB05981.1"/>
    <property type="molecule type" value="Genomic_DNA"/>
</dbReference>
<comment type="caution">
    <text evidence="1">The sequence shown here is derived from an EMBL/GenBank/DDBJ whole genome shotgun (WGS) entry which is preliminary data.</text>
</comment>
<name>A0A371RKK7_9PROT</name>
<dbReference type="InterPro" id="IPR036663">
    <property type="entry name" value="Fumarylacetoacetase_C_sf"/>
</dbReference>
<reference evidence="1 2" key="1">
    <citation type="submission" date="2018-08" db="EMBL/GenBank/DDBJ databases">
        <title>Parvularcula sp. SM1705, isolated from surface water of the South Sea China.</title>
        <authorList>
            <person name="Sun L."/>
        </authorList>
    </citation>
    <scope>NUCLEOTIDE SEQUENCE [LARGE SCALE GENOMIC DNA]</scope>
    <source>
        <strain evidence="1 2">SM1705</strain>
    </source>
</reference>
<sequence>MTKAPEEFSPKATAEAFIEARASSGTLPTYPGPFPPDLTDAYAAQDAAINQWPDEIAGWKVGRIPEPFAGQLGADRLIGPIFSQLIKPGTDDVVQAGIYGAGFAAVEGEFILEIAEDAPADKTEWSLSEARDIAARVCAGIEIASSPFPAINDHGPLVTITDFGNNYGLIKGPEIRTLLDMPPDYWECETYVDGEKIGAANAAGMPGGPIESLRYALSNAAARGRPLKKGMLISTGAVTGVHQVHAGQHAEIRFVTGVSIRCAFEDNGIHQHAAE</sequence>
<gene>
    <name evidence="1" type="ORF">DX908_12345</name>
</gene>
<evidence type="ECO:0000313" key="1">
    <source>
        <dbReference type="EMBL" id="RFB05981.1"/>
    </source>
</evidence>
<keyword evidence="2" id="KW-1185">Reference proteome</keyword>
<dbReference type="PANTHER" id="PTHR30143:SF0">
    <property type="entry name" value="2-KETO-4-PENTENOATE HYDRATASE"/>
    <property type="match status" value="1"/>
</dbReference>
<dbReference type="GO" id="GO:0005737">
    <property type="term" value="C:cytoplasm"/>
    <property type="evidence" value="ECO:0007669"/>
    <property type="project" value="TreeGrafter"/>
</dbReference>
<dbReference type="AlphaFoldDB" id="A0A371RKK7"/>
<dbReference type="Gene3D" id="3.90.850.10">
    <property type="entry name" value="Fumarylacetoacetase-like, C-terminal domain"/>
    <property type="match status" value="1"/>
</dbReference>
<dbReference type="OrthoDB" id="9792137at2"/>
<organism evidence="1 2">
    <name type="scientific">Parvularcula marina</name>
    <dbReference type="NCBI Taxonomy" id="2292771"/>
    <lineage>
        <taxon>Bacteria</taxon>
        <taxon>Pseudomonadati</taxon>
        <taxon>Pseudomonadota</taxon>
        <taxon>Alphaproteobacteria</taxon>
        <taxon>Parvularculales</taxon>
        <taxon>Parvularculaceae</taxon>
        <taxon>Parvularcula</taxon>
    </lineage>
</organism>
<dbReference type="SUPFAM" id="SSF56529">
    <property type="entry name" value="FAH"/>
    <property type="match status" value="1"/>
</dbReference>
<dbReference type="RefSeq" id="WP_116392614.1">
    <property type="nucleotide sequence ID" value="NZ_QUQO01000001.1"/>
</dbReference>
<dbReference type="InParanoid" id="A0A371RKK7"/>
<accession>A0A371RKK7</accession>